<evidence type="ECO:0000259" key="1">
    <source>
        <dbReference type="Pfam" id="PF01408"/>
    </source>
</evidence>
<dbReference type="GO" id="GO:0000166">
    <property type="term" value="F:nucleotide binding"/>
    <property type="evidence" value="ECO:0007669"/>
    <property type="project" value="InterPro"/>
</dbReference>
<dbReference type="Gene3D" id="3.30.360.10">
    <property type="entry name" value="Dihydrodipicolinate Reductase, domain 2"/>
    <property type="match status" value="1"/>
</dbReference>
<evidence type="ECO:0000259" key="2">
    <source>
        <dbReference type="Pfam" id="PF22725"/>
    </source>
</evidence>
<gene>
    <name evidence="3" type="ORF">SAMN05660652_00782</name>
</gene>
<dbReference type="InterPro" id="IPR036291">
    <property type="entry name" value="NAD(P)-bd_dom_sf"/>
</dbReference>
<dbReference type="InterPro" id="IPR055170">
    <property type="entry name" value="GFO_IDH_MocA-like_dom"/>
</dbReference>
<dbReference type="OrthoDB" id="8565814at2"/>
<feature type="domain" description="Gfo/Idh/MocA-like oxidoreductase N-terminal" evidence="1">
    <location>
        <begin position="6"/>
        <end position="121"/>
    </location>
</feature>
<dbReference type="SUPFAM" id="SSF55347">
    <property type="entry name" value="Glyceraldehyde-3-phosphate dehydrogenase-like, C-terminal domain"/>
    <property type="match status" value="1"/>
</dbReference>
<dbReference type="EMBL" id="FNCY01000002">
    <property type="protein sequence ID" value="SDG87093.1"/>
    <property type="molecule type" value="Genomic_DNA"/>
</dbReference>
<reference evidence="3 4" key="1">
    <citation type="submission" date="2016-10" db="EMBL/GenBank/DDBJ databases">
        <authorList>
            <person name="de Groot N.N."/>
        </authorList>
    </citation>
    <scope>NUCLEOTIDE SEQUENCE [LARGE SCALE GENOMIC DNA]</scope>
    <source>
        <strain evidence="3 4">DSM 5885</strain>
    </source>
</reference>
<protein>
    <submittedName>
        <fullName evidence="3">Predicted dehydrogenase</fullName>
    </submittedName>
</protein>
<dbReference type="InterPro" id="IPR052515">
    <property type="entry name" value="Gfo/Idh/MocA_Oxidoreductase"/>
</dbReference>
<dbReference type="RefSeq" id="WP_091933930.1">
    <property type="nucleotide sequence ID" value="NZ_FNCY01000002.1"/>
</dbReference>
<evidence type="ECO:0000313" key="3">
    <source>
        <dbReference type="EMBL" id="SDG87093.1"/>
    </source>
</evidence>
<dbReference type="Gene3D" id="3.40.50.720">
    <property type="entry name" value="NAD(P)-binding Rossmann-like Domain"/>
    <property type="match status" value="1"/>
</dbReference>
<dbReference type="STRING" id="83767.SAMN05660652_00782"/>
<dbReference type="PANTHER" id="PTHR43249">
    <property type="entry name" value="UDP-N-ACETYL-2-AMINO-2-DEOXY-D-GLUCURONATE OXIDASE"/>
    <property type="match status" value="1"/>
</dbReference>
<proteinExistence type="predicted"/>
<evidence type="ECO:0000313" key="4">
    <source>
        <dbReference type="Proteomes" id="UP000198607"/>
    </source>
</evidence>
<sequence>MQERKVRFGIIGAGMIANYHAESIRAVPQAELVAVCGSNPARTKAFADKYGIAAYTDLEAFLAQAPIDAVTIATPTGLHEPVAVPAARAGKHILCEKPLDVTPEKSQAIIDACRQAGVILAPVFQYRFGHGAITVSKAIAAGRFGKLLLVSGRIKWWRSQEYYDSGAWRGTWDLDGGGCLMNQSIHTIDLMLHFGGKPEQVFGYTATRTHTGIEVEDNACAVLRYENGALGVIEASTSCAPGFPLRIEVSGERGTAIIEGDAIIDWRFTDSDPGDAAILAQIGGRALGSGASDPKAISTEGHRLQIEDMTRAILSGTSPAVDGAEAKTPVELICGIYASMQSGRPYFFKE</sequence>
<organism evidence="3 4">
    <name type="scientific">Propionivibrio dicarboxylicus</name>
    <dbReference type="NCBI Taxonomy" id="83767"/>
    <lineage>
        <taxon>Bacteria</taxon>
        <taxon>Pseudomonadati</taxon>
        <taxon>Pseudomonadota</taxon>
        <taxon>Betaproteobacteria</taxon>
        <taxon>Rhodocyclales</taxon>
        <taxon>Rhodocyclaceae</taxon>
        <taxon>Propionivibrio</taxon>
    </lineage>
</organism>
<dbReference type="Proteomes" id="UP000198607">
    <property type="component" value="Unassembled WGS sequence"/>
</dbReference>
<dbReference type="InterPro" id="IPR000683">
    <property type="entry name" value="Gfo/Idh/MocA-like_OxRdtase_N"/>
</dbReference>
<feature type="domain" description="GFO/IDH/MocA-like oxidoreductase" evidence="2">
    <location>
        <begin position="134"/>
        <end position="256"/>
    </location>
</feature>
<keyword evidence="4" id="KW-1185">Reference proteome</keyword>
<dbReference type="AlphaFoldDB" id="A0A1G7XSV4"/>
<dbReference type="SUPFAM" id="SSF51735">
    <property type="entry name" value="NAD(P)-binding Rossmann-fold domains"/>
    <property type="match status" value="1"/>
</dbReference>
<name>A0A1G7XSV4_9RHOO</name>
<accession>A0A1G7XSV4</accession>
<dbReference type="Pfam" id="PF22725">
    <property type="entry name" value="GFO_IDH_MocA_C3"/>
    <property type="match status" value="1"/>
</dbReference>
<dbReference type="Pfam" id="PF01408">
    <property type="entry name" value="GFO_IDH_MocA"/>
    <property type="match status" value="1"/>
</dbReference>
<dbReference type="PANTHER" id="PTHR43249:SF1">
    <property type="entry name" value="D-GLUCOSIDE 3-DEHYDROGENASE"/>
    <property type="match status" value="1"/>
</dbReference>